<dbReference type="EMBL" id="VXIS01000040">
    <property type="protein sequence ID" value="KAA8911004.1"/>
    <property type="molecule type" value="Genomic_DNA"/>
</dbReference>
<proteinExistence type="predicted"/>
<sequence>MLPITDDELVNQQLATTAASSAVPYPILPIPQSPEASSSRRSHQRTLLFLGAPTIDRISTEDLLDESVVLQLPPYRFLAPQSLSSNADGPEWRILHRSPKRLETGFTQNTYPSTRASTSASLSGPTPPDYAPTTADSPEPSHFSRQTGPNDSFLSFDSEYTEEFSTTLLDDCTTSFLVDPDERPPIPPLTTLTDLEDIPRLGAVAAAPSNSLRITSLVTVLSISQPRPVSTKFRQKAQVVTLTVGDPTRAPFRIDVWLVDNPRTVDEMELRAVVRELRVQDVIVVKNLRLAVWKDTIFANTWKVGSAGGSSVWLVYRLRCEDAEERRRWRKWRWDETVPAERKVARTIKWAENFVGVGSAAATIPTLGGGGMLPEDTMPPDTPDVSF</sequence>
<evidence type="ECO:0000256" key="1">
    <source>
        <dbReference type="SAM" id="MobiDB-lite"/>
    </source>
</evidence>
<feature type="compositionally biased region" description="Polar residues" evidence="1">
    <location>
        <begin position="143"/>
        <end position="155"/>
    </location>
</feature>
<name>A0A5J5F517_9PEZI</name>
<organism evidence="2 3">
    <name type="scientific">Sphaerosporella brunnea</name>
    <dbReference type="NCBI Taxonomy" id="1250544"/>
    <lineage>
        <taxon>Eukaryota</taxon>
        <taxon>Fungi</taxon>
        <taxon>Dikarya</taxon>
        <taxon>Ascomycota</taxon>
        <taxon>Pezizomycotina</taxon>
        <taxon>Pezizomycetes</taxon>
        <taxon>Pezizales</taxon>
        <taxon>Pyronemataceae</taxon>
        <taxon>Sphaerosporella</taxon>
    </lineage>
</organism>
<evidence type="ECO:0000313" key="3">
    <source>
        <dbReference type="Proteomes" id="UP000326924"/>
    </source>
</evidence>
<evidence type="ECO:0000313" key="2">
    <source>
        <dbReference type="EMBL" id="KAA8911004.1"/>
    </source>
</evidence>
<dbReference type="Proteomes" id="UP000326924">
    <property type="component" value="Unassembled WGS sequence"/>
</dbReference>
<feature type="region of interest" description="Disordered" evidence="1">
    <location>
        <begin position="368"/>
        <end position="387"/>
    </location>
</feature>
<dbReference type="OrthoDB" id="5378679at2759"/>
<feature type="compositionally biased region" description="Polar residues" evidence="1">
    <location>
        <begin position="105"/>
        <end position="124"/>
    </location>
</feature>
<accession>A0A5J5F517</accession>
<reference evidence="2 3" key="1">
    <citation type="submission" date="2019-09" db="EMBL/GenBank/DDBJ databases">
        <title>Draft genome of the ectomycorrhizal ascomycete Sphaerosporella brunnea.</title>
        <authorList>
            <consortium name="DOE Joint Genome Institute"/>
            <person name="Benucci G.M."/>
            <person name="Marozzi G."/>
            <person name="Antonielli L."/>
            <person name="Sanchez S."/>
            <person name="Marco P."/>
            <person name="Wang X."/>
            <person name="Falini L.B."/>
            <person name="Barry K."/>
            <person name="Haridas S."/>
            <person name="Lipzen A."/>
            <person name="Labutti K."/>
            <person name="Grigoriev I.V."/>
            <person name="Murat C."/>
            <person name="Martin F."/>
            <person name="Albertini E."/>
            <person name="Donnini D."/>
            <person name="Bonito G."/>
        </authorList>
    </citation>
    <scope>NUCLEOTIDE SEQUENCE [LARGE SCALE GENOMIC DNA]</scope>
    <source>
        <strain evidence="2 3">Sb_GMNB300</strain>
    </source>
</reference>
<feature type="region of interest" description="Disordered" evidence="1">
    <location>
        <begin position="96"/>
        <end position="155"/>
    </location>
</feature>
<comment type="caution">
    <text evidence="2">The sequence shown here is derived from an EMBL/GenBank/DDBJ whole genome shotgun (WGS) entry which is preliminary data.</text>
</comment>
<keyword evidence="3" id="KW-1185">Reference proteome</keyword>
<gene>
    <name evidence="2" type="ORF">FN846DRAFT_936932</name>
</gene>
<protein>
    <submittedName>
        <fullName evidence="2">Uncharacterized protein</fullName>
    </submittedName>
</protein>
<dbReference type="AlphaFoldDB" id="A0A5J5F517"/>
<dbReference type="InParanoid" id="A0A5J5F517"/>